<dbReference type="OrthoDB" id="9811754at2"/>
<dbReference type="Pfam" id="PF25917">
    <property type="entry name" value="BSH_RND"/>
    <property type="match status" value="1"/>
</dbReference>
<dbReference type="Gene3D" id="2.40.30.170">
    <property type="match status" value="1"/>
</dbReference>
<gene>
    <name evidence="10" type="ORF">D3273_10220</name>
</gene>
<dbReference type="GO" id="GO:0022857">
    <property type="term" value="F:transmembrane transporter activity"/>
    <property type="evidence" value="ECO:0007669"/>
    <property type="project" value="InterPro"/>
</dbReference>
<keyword evidence="11" id="KW-1185">Reference proteome</keyword>
<reference evidence="10 11" key="2">
    <citation type="submission" date="2019-02" db="EMBL/GenBank/DDBJ databases">
        <title>'Lichenibacterium ramalinii' gen. nov. sp. nov., 'Lichenibacterium minor' gen. nov. sp. nov.</title>
        <authorList>
            <person name="Pankratov T."/>
        </authorList>
    </citation>
    <scope>NUCLEOTIDE SEQUENCE [LARGE SCALE GENOMIC DNA]</scope>
    <source>
        <strain evidence="10 11">RmlP026</strain>
    </source>
</reference>
<feature type="transmembrane region" description="Helical" evidence="7">
    <location>
        <begin position="47"/>
        <end position="68"/>
    </location>
</feature>
<dbReference type="NCBIfam" id="TIGR01730">
    <property type="entry name" value="RND_mfp"/>
    <property type="match status" value="1"/>
</dbReference>
<proteinExistence type="inferred from homology"/>
<evidence type="ECO:0000256" key="5">
    <source>
        <dbReference type="SAM" id="Coils"/>
    </source>
</evidence>
<dbReference type="PANTHER" id="PTHR30367:SF1">
    <property type="entry name" value="MULTIDRUG RESISTANCE PROTEIN MDTN"/>
    <property type="match status" value="1"/>
</dbReference>
<feature type="domain" description="p-hydroxybenzoic acid efflux pump subunit AaeA-like beta-barrel" evidence="9">
    <location>
        <begin position="229"/>
        <end position="325"/>
    </location>
</feature>
<feature type="region of interest" description="Disordered" evidence="6">
    <location>
        <begin position="1"/>
        <end position="43"/>
    </location>
</feature>
<keyword evidence="2 7" id="KW-0812">Transmembrane</keyword>
<evidence type="ECO:0000256" key="4">
    <source>
        <dbReference type="ARBA" id="ARBA00023136"/>
    </source>
</evidence>
<evidence type="ECO:0000259" key="8">
    <source>
        <dbReference type="Pfam" id="PF25917"/>
    </source>
</evidence>
<evidence type="ECO:0000313" key="10">
    <source>
        <dbReference type="EMBL" id="RYC32093.1"/>
    </source>
</evidence>
<dbReference type="InterPro" id="IPR058625">
    <property type="entry name" value="MdtA-like_BSH"/>
</dbReference>
<comment type="similarity">
    <text evidence="1">Belongs to the membrane fusion protein (MFP) (TC 8.A.1) family.</text>
</comment>
<evidence type="ECO:0000256" key="2">
    <source>
        <dbReference type="ARBA" id="ARBA00022692"/>
    </source>
</evidence>
<evidence type="ECO:0000313" key="11">
    <source>
        <dbReference type="Proteomes" id="UP000290759"/>
    </source>
</evidence>
<keyword evidence="3 7" id="KW-1133">Transmembrane helix</keyword>
<evidence type="ECO:0000259" key="9">
    <source>
        <dbReference type="Pfam" id="PF25963"/>
    </source>
</evidence>
<dbReference type="AlphaFoldDB" id="A0A4Q2U658"/>
<dbReference type="Gene3D" id="2.40.50.100">
    <property type="match status" value="1"/>
</dbReference>
<feature type="domain" description="Multidrug resistance protein MdtA-like barrel-sandwich hybrid" evidence="8">
    <location>
        <begin position="86"/>
        <end position="226"/>
    </location>
</feature>
<sequence length="399" mass="42132">MSEVTSRAPSREDERDAPPGRAGRQGGERASTGDGDDRPPRRRGRRILPVLVTLCVAAVAAYACWLLWNAYMASPWTRDGAVRVYVVAVAPEVAGQIVDLPVHDNQFVHKGDVLMKIDPQDYRVAVDLSQAALDQAQADYVNKQSQAARRLQLTDLATTPEQKEQYVSSARMAQADVEQQKANLDRAKINMDRTEIRSPVNGWVTNLLTQQGNYATTGATALSVVDADSFWVDGYFEETTIAPIREGDPAKIYLLGYKQVVLGHVDSLARGIVVSNATPGGSGLATVNPIFTWVRLAQRVPVRIHIDSVPPTVRLVQGMTATVEIDVPPGSRATPVADTGSKPGAGGPDGGQPGPLSVTAPPSPSPQNAITFTAPIAKAGGPLGGPGSGAAGTGTPGKP</sequence>
<evidence type="ECO:0000256" key="3">
    <source>
        <dbReference type="ARBA" id="ARBA00022989"/>
    </source>
</evidence>
<feature type="region of interest" description="Disordered" evidence="6">
    <location>
        <begin position="326"/>
        <end position="399"/>
    </location>
</feature>
<dbReference type="PANTHER" id="PTHR30367">
    <property type="entry name" value="P-HYDROXYBENZOIC ACID EFFLUX PUMP SUBUNIT AAEA-RELATED"/>
    <property type="match status" value="1"/>
</dbReference>
<keyword evidence="4 7" id="KW-0472">Membrane</keyword>
<organism evidence="10 11">
    <name type="scientific">Lichenibacterium minor</name>
    <dbReference type="NCBI Taxonomy" id="2316528"/>
    <lineage>
        <taxon>Bacteria</taxon>
        <taxon>Pseudomonadati</taxon>
        <taxon>Pseudomonadota</taxon>
        <taxon>Alphaproteobacteria</taxon>
        <taxon>Hyphomicrobiales</taxon>
        <taxon>Lichenihabitantaceae</taxon>
        <taxon>Lichenibacterium</taxon>
    </lineage>
</organism>
<evidence type="ECO:0000256" key="7">
    <source>
        <dbReference type="SAM" id="Phobius"/>
    </source>
</evidence>
<dbReference type="Proteomes" id="UP000290759">
    <property type="component" value="Unassembled WGS sequence"/>
</dbReference>
<dbReference type="EMBL" id="QYBB01000009">
    <property type="protein sequence ID" value="RYC32093.1"/>
    <property type="molecule type" value="Genomic_DNA"/>
</dbReference>
<name>A0A4Q2U658_9HYPH</name>
<dbReference type="Pfam" id="PF25963">
    <property type="entry name" value="Beta-barrel_AAEA"/>
    <property type="match status" value="1"/>
</dbReference>
<feature type="compositionally biased region" description="Gly residues" evidence="6">
    <location>
        <begin position="343"/>
        <end position="353"/>
    </location>
</feature>
<keyword evidence="5" id="KW-0175">Coiled coil</keyword>
<dbReference type="InterPro" id="IPR050393">
    <property type="entry name" value="MFP_Efflux_Pump"/>
</dbReference>
<comment type="caution">
    <text evidence="10">The sequence shown here is derived from an EMBL/GenBank/DDBJ whole genome shotgun (WGS) entry which is preliminary data.</text>
</comment>
<dbReference type="InterPro" id="IPR006143">
    <property type="entry name" value="RND_pump_MFP"/>
</dbReference>
<accession>A0A4Q2U658</accession>
<evidence type="ECO:0000256" key="6">
    <source>
        <dbReference type="SAM" id="MobiDB-lite"/>
    </source>
</evidence>
<protein>
    <submittedName>
        <fullName evidence="10">Efflux RND transporter periplasmic adaptor subunit</fullName>
    </submittedName>
</protein>
<evidence type="ECO:0000256" key="1">
    <source>
        <dbReference type="ARBA" id="ARBA00009477"/>
    </source>
</evidence>
<feature type="compositionally biased region" description="Basic and acidic residues" evidence="6">
    <location>
        <begin position="9"/>
        <end position="18"/>
    </location>
</feature>
<dbReference type="InterPro" id="IPR058634">
    <property type="entry name" value="AaeA-lik-b-barrel"/>
</dbReference>
<feature type="compositionally biased region" description="Gly residues" evidence="6">
    <location>
        <begin position="381"/>
        <end position="399"/>
    </location>
</feature>
<dbReference type="GO" id="GO:0016020">
    <property type="term" value="C:membrane"/>
    <property type="evidence" value="ECO:0007669"/>
    <property type="project" value="InterPro"/>
</dbReference>
<feature type="coiled-coil region" evidence="5">
    <location>
        <begin position="170"/>
        <end position="197"/>
    </location>
</feature>
<reference evidence="10 11" key="1">
    <citation type="submission" date="2018-12" db="EMBL/GenBank/DDBJ databases">
        <authorList>
            <person name="Grouzdev D.S."/>
            <person name="Krutkina M.S."/>
        </authorList>
    </citation>
    <scope>NUCLEOTIDE SEQUENCE [LARGE SCALE GENOMIC DNA]</scope>
    <source>
        <strain evidence="10 11">RmlP026</strain>
    </source>
</reference>
<dbReference type="RefSeq" id="WP_129226140.1">
    <property type="nucleotide sequence ID" value="NZ_QYBB01000009.1"/>
</dbReference>
<dbReference type="SUPFAM" id="SSF111369">
    <property type="entry name" value="HlyD-like secretion proteins"/>
    <property type="match status" value="1"/>
</dbReference>